<dbReference type="FunFam" id="3.40.50.1000:FF:000001">
    <property type="entry name" value="Phospholipid-transporting ATPase IC"/>
    <property type="match status" value="1"/>
</dbReference>
<evidence type="ECO:0000256" key="2">
    <source>
        <dbReference type="ARBA" id="ARBA00022448"/>
    </source>
</evidence>
<dbReference type="GO" id="GO:0005886">
    <property type="term" value="C:plasma membrane"/>
    <property type="evidence" value="ECO:0007669"/>
    <property type="project" value="TreeGrafter"/>
</dbReference>
<evidence type="ECO:0000256" key="16">
    <source>
        <dbReference type="SAM" id="MobiDB-lite"/>
    </source>
</evidence>
<dbReference type="InterPro" id="IPR023214">
    <property type="entry name" value="HAD_sf"/>
</dbReference>
<feature type="transmembrane region" description="Helical" evidence="15">
    <location>
        <begin position="192"/>
        <end position="213"/>
    </location>
</feature>
<dbReference type="RefSeq" id="XP_013756588.1">
    <property type="nucleotide sequence ID" value="XM_013901134.1"/>
</dbReference>
<dbReference type="SMART" id="SM00831">
    <property type="entry name" value="Cation_ATPase_N"/>
    <property type="match status" value="1"/>
</dbReference>
<dbReference type="OrthoDB" id="3352408at2759"/>
<dbReference type="Pfam" id="PF00689">
    <property type="entry name" value="Cation_ATPase_C"/>
    <property type="match status" value="1"/>
</dbReference>
<evidence type="ECO:0000256" key="5">
    <source>
        <dbReference type="ARBA" id="ARBA00022723"/>
    </source>
</evidence>
<evidence type="ECO:0000256" key="14">
    <source>
        <dbReference type="ARBA" id="ARBA00048694"/>
    </source>
</evidence>
<dbReference type="STRING" id="461836.A0A0L0DFF4"/>
<sequence length="1068" mass="116120">MAARSPLDDGSGSYSYYDSFYSDEEGGTLQDGGARSQPRAARGGSKTKSNTAAPADVARSNSIRARLVQVKAAANDDSSSSGMGGEPTERLEYNRDELYELYPQNPKLYRKMGKLLGVANALGTDLHRGIDVSTIPSRRERFGANRLPEAPTKSFLELCYETLQDFILILLIVAAIVSLILGVTVASHDGAAGWIEGAAILVAVTLVVMVTALNDYKKEQQFQKLNKQKDDKSVKVLRSGSESAQSISVFDVVVGDLLQLSTGDIVPVDGLYVSGNSCAADESGQTGEPDLCHKNKHNPFFISGSKIKEGDAVMLVTCVGMDSHNGRAVMALRVPPEDTPLQKQLDKLAKDIGKLGMFAAVILFIVLSVKFFIMQVDKGKKIDNEALELMTEYIITSITIVVVAVPEGLPLAVTIALAYSMVKMLKDQNLVRKLAACETMGRATVICSDKTGTLTRNEMTVVDGWIAGESLAGIDSADDALLAKKVKDWSVGPKAEGVEGTLLFKILQGININSSAAEVSVESKEGGGSKLEWTGSTTEQALLKFTRQVRGSLPDYRAMREEADSSGSKVKAFPFSSKRKRSSYVVRLSNGMYRHYVKGASEMVLAECVSYLDASGNVRRLTPEIRSELEAKIGNMAQHALRTICLAYKDLAMPPADNWDEEDISESVVIGITGIHDVIRPEVPQSVLDCQKAGIVVRMVTGDNIDTARAIAVECNIYDPDLDTALEGPDFAKCTNAELKHILPAMTVLARSAPLDKQRLVERLQVDFDEVVAVTGDGTNDGPALSKADVGFGMGVTGTEVAKEAADIILMDDKFTSIVAAVLWGRNVYDSIRKFLQFQLTVNVVAVALAFIGAVSNDKGESPLKAVQLLWVNLIMDTLAALALATEEPSEGLLDRMPTRNEDRLVSLVMWMHIIGQSIFQLIVTLVLLYDGHNIFNVEQYETEHFTIIFNAFVWCQLFNEFNTRRIHQEINCFENIFANWLFGAIWVATALMQVFIVEAAGDWAQVTGLGVGAWFGSLLVGLISLPIGFLLRLVPMHAPEYTRENVNADRVAAGERRMAARAAGAMH</sequence>
<evidence type="ECO:0000256" key="6">
    <source>
        <dbReference type="ARBA" id="ARBA00022741"/>
    </source>
</evidence>
<evidence type="ECO:0000256" key="4">
    <source>
        <dbReference type="ARBA" id="ARBA00022692"/>
    </source>
</evidence>
<feature type="region of interest" description="Disordered" evidence="16">
    <location>
        <begin position="25"/>
        <end position="60"/>
    </location>
</feature>
<dbReference type="Pfam" id="PF00690">
    <property type="entry name" value="Cation_ATPase_N"/>
    <property type="match status" value="1"/>
</dbReference>
<dbReference type="EC" id="7.2.2.10" evidence="15"/>
<dbReference type="InterPro" id="IPR036412">
    <property type="entry name" value="HAD-like_sf"/>
</dbReference>
<feature type="transmembrane region" description="Helical" evidence="15">
    <location>
        <begin position="942"/>
        <end position="960"/>
    </location>
</feature>
<dbReference type="Gene3D" id="3.40.50.1000">
    <property type="entry name" value="HAD superfamily/HAD-like"/>
    <property type="match status" value="1"/>
</dbReference>
<dbReference type="FunFam" id="1.20.1110.10:FF:000036">
    <property type="entry name" value="Calcium-transporting ATPase"/>
    <property type="match status" value="1"/>
</dbReference>
<evidence type="ECO:0000256" key="10">
    <source>
        <dbReference type="ARBA" id="ARBA00022967"/>
    </source>
</evidence>
<dbReference type="InterPro" id="IPR006408">
    <property type="entry name" value="P-type_ATPase_IIB"/>
</dbReference>
<dbReference type="SUPFAM" id="SSF81653">
    <property type="entry name" value="Calcium ATPase, transduction domain A"/>
    <property type="match status" value="1"/>
</dbReference>
<dbReference type="InterPro" id="IPR059000">
    <property type="entry name" value="ATPase_P-type_domA"/>
</dbReference>
<gene>
    <name evidence="18" type="ORF">AMSG_07114</name>
</gene>
<dbReference type="GO" id="GO:0006874">
    <property type="term" value="P:intracellular calcium ion homeostasis"/>
    <property type="evidence" value="ECO:0007669"/>
    <property type="project" value="TreeGrafter"/>
</dbReference>
<feature type="transmembrane region" description="Helical" evidence="15">
    <location>
        <begin position="866"/>
        <end position="885"/>
    </location>
</feature>
<protein>
    <recommendedName>
        <fullName evidence="15">Calcium-transporting ATPase</fullName>
        <ecNumber evidence="15">7.2.2.10</ecNumber>
    </recommendedName>
</protein>
<dbReference type="GO" id="GO:0005388">
    <property type="term" value="F:P-type calcium transporter activity"/>
    <property type="evidence" value="ECO:0007669"/>
    <property type="project" value="UniProtKB-EC"/>
</dbReference>
<accession>A0A0L0DFF4</accession>
<dbReference type="InterPro" id="IPR023299">
    <property type="entry name" value="ATPase_P-typ_cyto_dom_N"/>
</dbReference>
<dbReference type="PROSITE" id="PS00154">
    <property type="entry name" value="ATPASE_E1_E2"/>
    <property type="match status" value="1"/>
</dbReference>
<name>A0A0L0DFF4_THETB</name>
<dbReference type="GO" id="GO:0016887">
    <property type="term" value="F:ATP hydrolysis activity"/>
    <property type="evidence" value="ECO:0007669"/>
    <property type="project" value="InterPro"/>
</dbReference>
<dbReference type="NCBIfam" id="TIGR01494">
    <property type="entry name" value="ATPase_P-type"/>
    <property type="match status" value="2"/>
</dbReference>
<dbReference type="InterPro" id="IPR001757">
    <property type="entry name" value="P_typ_ATPase"/>
</dbReference>
<feature type="transmembrane region" description="Helical" evidence="15">
    <location>
        <begin position="981"/>
        <end position="1002"/>
    </location>
</feature>
<keyword evidence="4 15" id="KW-0812">Transmembrane</keyword>
<dbReference type="SUPFAM" id="SSF81660">
    <property type="entry name" value="Metal cation-transporting ATPase, ATP-binding domain N"/>
    <property type="match status" value="1"/>
</dbReference>
<dbReference type="Proteomes" id="UP000054408">
    <property type="component" value="Unassembled WGS sequence"/>
</dbReference>
<evidence type="ECO:0000256" key="7">
    <source>
        <dbReference type="ARBA" id="ARBA00022837"/>
    </source>
</evidence>
<evidence type="ECO:0000256" key="11">
    <source>
        <dbReference type="ARBA" id="ARBA00022989"/>
    </source>
</evidence>
<dbReference type="PRINTS" id="PR00119">
    <property type="entry name" value="CATATPASE"/>
</dbReference>
<keyword evidence="10" id="KW-1278">Translocase</keyword>
<dbReference type="Gene3D" id="1.20.1110.10">
    <property type="entry name" value="Calcium-transporting ATPase, transmembrane domain"/>
    <property type="match status" value="1"/>
</dbReference>
<dbReference type="InterPro" id="IPR004014">
    <property type="entry name" value="ATPase_P-typ_cation-transptr_N"/>
</dbReference>
<evidence type="ECO:0000256" key="9">
    <source>
        <dbReference type="ARBA" id="ARBA00022842"/>
    </source>
</evidence>
<dbReference type="EMBL" id="GL349463">
    <property type="protein sequence ID" value="KNC50881.1"/>
    <property type="molecule type" value="Genomic_DNA"/>
</dbReference>
<evidence type="ECO:0000256" key="1">
    <source>
        <dbReference type="ARBA" id="ARBA00004127"/>
    </source>
</evidence>
<dbReference type="Gene3D" id="3.40.1110.10">
    <property type="entry name" value="Calcium-transporting ATPase, cytoplasmic domain N"/>
    <property type="match status" value="1"/>
</dbReference>
<dbReference type="Pfam" id="PF13246">
    <property type="entry name" value="Cation_ATPase"/>
    <property type="match status" value="1"/>
</dbReference>
<keyword evidence="6 15" id="KW-0547">Nucleotide-binding</keyword>
<dbReference type="SFLD" id="SFLDG00002">
    <property type="entry name" value="C1.7:_P-type_atpase_like"/>
    <property type="match status" value="1"/>
</dbReference>
<evidence type="ECO:0000259" key="17">
    <source>
        <dbReference type="SMART" id="SM00831"/>
    </source>
</evidence>
<evidence type="ECO:0000256" key="8">
    <source>
        <dbReference type="ARBA" id="ARBA00022840"/>
    </source>
</evidence>
<dbReference type="InterPro" id="IPR008250">
    <property type="entry name" value="ATPase_P-typ_transduc_dom_A_sf"/>
</dbReference>
<keyword evidence="19" id="KW-1185">Reference proteome</keyword>
<proteinExistence type="inferred from homology"/>
<keyword evidence="11 15" id="KW-1133">Transmembrane helix</keyword>
<dbReference type="NCBIfam" id="TIGR01517">
    <property type="entry name" value="ATPase-IIB_Ca"/>
    <property type="match status" value="1"/>
</dbReference>
<comment type="subcellular location">
    <subcellularLocation>
        <location evidence="1">Endomembrane system</location>
        <topology evidence="1">Multi-pass membrane protein</topology>
    </subcellularLocation>
    <subcellularLocation>
        <location evidence="15">Membrane</location>
        <topology evidence="15">Multi-pass membrane protein</topology>
    </subcellularLocation>
</comment>
<dbReference type="SFLD" id="SFLDS00003">
    <property type="entry name" value="Haloacid_Dehalogenase"/>
    <property type="match status" value="1"/>
</dbReference>
<keyword evidence="8 15" id="KW-0067">ATP-binding</keyword>
<evidence type="ECO:0000256" key="3">
    <source>
        <dbReference type="ARBA" id="ARBA00022568"/>
    </source>
</evidence>
<keyword evidence="9" id="KW-0460">Magnesium</keyword>
<evidence type="ECO:0000313" key="18">
    <source>
        <dbReference type="EMBL" id="KNC50881.1"/>
    </source>
</evidence>
<keyword evidence="12 15" id="KW-0406">Ion transport</keyword>
<keyword evidence="2 15" id="KW-0813">Transport</keyword>
<dbReference type="FunFam" id="1.20.1110.10:FF:000039">
    <property type="entry name" value="Calcium-transporting ATPase"/>
    <property type="match status" value="1"/>
</dbReference>
<keyword evidence="7 15" id="KW-0106">Calcium</keyword>
<dbReference type="GO" id="GO:0046872">
    <property type="term" value="F:metal ion binding"/>
    <property type="evidence" value="ECO:0007669"/>
    <property type="project" value="UniProtKB-KW"/>
</dbReference>
<dbReference type="InterPro" id="IPR006068">
    <property type="entry name" value="ATPase_P-typ_cation-transptr_C"/>
</dbReference>
<dbReference type="GO" id="GO:0012505">
    <property type="term" value="C:endomembrane system"/>
    <property type="evidence" value="ECO:0007669"/>
    <property type="project" value="UniProtKB-SubCell"/>
</dbReference>
<evidence type="ECO:0000256" key="15">
    <source>
        <dbReference type="RuleBase" id="RU361146"/>
    </source>
</evidence>
<dbReference type="GeneID" id="25566118"/>
<evidence type="ECO:0000313" key="19">
    <source>
        <dbReference type="Proteomes" id="UP000054408"/>
    </source>
</evidence>
<dbReference type="CDD" id="cd02081">
    <property type="entry name" value="P-type_ATPase_Ca_PMCA-like"/>
    <property type="match status" value="1"/>
</dbReference>
<dbReference type="Pfam" id="PF00122">
    <property type="entry name" value="E1-E2_ATPase"/>
    <property type="match status" value="1"/>
</dbReference>
<feature type="domain" description="Cation-transporting P-type ATPase N-terminal" evidence="17">
    <location>
        <begin position="111"/>
        <end position="183"/>
    </location>
</feature>
<dbReference type="OMA" id="YRMYVKG"/>
<dbReference type="InterPro" id="IPR023298">
    <property type="entry name" value="ATPase_P-typ_TM_dom_sf"/>
</dbReference>
<dbReference type="GO" id="GO:0005524">
    <property type="term" value="F:ATP binding"/>
    <property type="evidence" value="ECO:0007669"/>
    <property type="project" value="UniProtKB-KW"/>
</dbReference>
<feature type="transmembrane region" description="Helical" evidence="15">
    <location>
        <begin position="393"/>
        <end position="419"/>
    </location>
</feature>
<dbReference type="PANTHER" id="PTHR24093">
    <property type="entry name" value="CATION TRANSPORTING ATPASE"/>
    <property type="match status" value="1"/>
</dbReference>
<feature type="transmembrane region" description="Helical" evidence="15">
    <location>
        <begin position="166"/>
        <end position="186"/>
    </location>
</feature>
<dbReference type="SFLD" id="SFLDF00027">
    <property type="entry name" value="p-type_atpase"/>
    <property type="match status" value="1"/>
</dbReference>
<feature type="transmembrane region" description="Helical" evidence="15">
    <location>
        <begin position="835"/>
        <end position="854"/>
    </location>
</feature>
<evidence type="ECO:0000256" key="13">
    <source>
        <dbReference type="ARBA" id="ARBA00023136"/>
    </source>
</evidence>
<reference evidence="18 19" key="1">
    <citation type="submission" date="2010-05" db="EMBL/GenBank/DDBJ databases">
        <title>The Genome Sequence of Thecamonas trahens ATCC 50062.</title>
        <authorList>
            <consortium name="The Broad Institute Genome Sequencing Platform"/>
            <person name="Russ C."/>
            <person name="Cuomo C."/>
            <person name="Shea T."/>
            <person name="Young S.K."/>
            <person name="Zeng Q."/>
            <person name="Koehrsen M."/>
            <person name="Haas B."/>
            <person name="Borodovsky M."/>
            <person name="Guigo R."/>
            <person name="Alvarado L."/>
            <person name="Berlin A."/>
            <person name="Bochicchio J."/>
            <person name="Borenstein D."/>
            <person name="Chapman S."/>
            <person name="Chen Z."/>
            <person name="Freedman E."/>
            <person name="Gellesch M."/>
            <person name="Goldberg J."/>
            <person name="Griggs A."/>
            <person name="Gujja S."/>
            <person name="Heilman E."/>
            <person name="Heiman D."/>
            <person name="Hepburn T."/>
            <person name="Howarth C."/>
            <person name="Jen D."/>
            <person name="Larson L."/>
            <person name="Mehta T."/>
            <person name="Park D."/>
            <person name="Pearson M."/>
            <person name="Roberts A."/>
            <person name="Saif S."/>
            <person name="Shenoy N."/>
            <person name="Sisk P."/>
            <person name="Stolte C."/>
            <person name="Sykes S."/>
            <person name="Thomson T."/>
            <person name="Walk T."/>
            <person name="White J."/>
            <person name="Yandava C."/>
            <person name="Burger G."/>
            <person name="Gray M.W."/>
            <person name="Holland P.W.H."/>
            <person name="King N."/>
            <person name="Lang F.B.F."/>
            <person name="Roger A.J."/>
            <person name="Ruiz-Trillo I."/>
            <person name="Lander E."/>
            <person name="Nusbaum C."/>
        </authorList>
    </citation>
    <scope>NUCLEOTIDE SEQUENCE [LARGE SCALE GENOMIC DNA]</scope>
    <source>
        <strain evidence="18 19">ATCC 50062</strain>
    </source>
</reference>
<comment type="function">
    <text evidence="15">Catalyzes the hydrolysis of ATP coupled with the transport of calcium.</text>
</comment>
<dbReference type="SUPFAM" id="SSF56784">
    <property type="entry name" value="HAD-like"/>
    <property type="match status" value="1"/>
</dbReference>
<dbReference type="Gene3D" id="2.70.150.10">
    <property type="entry name" value="Calcium-transporting ATPase, cytoplasmic transduction domain A"/>
    <property type="match status" value="1"/>
</dbReference>
<feature type="transmembrane region" description="Helical" evidence="15">
    <location>
        <begin position="352"/>
        <end position="373"/>
    </location>
</feature>
<feature type="transmembrane region" description="Helical" evidence="15">
    <location>
        <begin position="1014"/>
        <end position="1035"/>
    </location>
</feature>
<keyword evidence="13 15" id="KW-0472">Membrane</keyword>
<dbReference type="InterPro" id="IPR044492">
    <property type="entry name" value="P_typ_ATPase_HD_dom"/>
</dbReference>
<dbReference type="InterPro" id="IPR018303">
    <property type="entry name" value="ATPase_P-typ_P_site"/>
</dbReference>
<evidence type="ECO:0000256" key="12">
    <source>
        <dbReference type="ARBA" id="ARBA00023065"/>
    </source>
</evidence>
<feature type="transmembrane region" description="Helical" evidence="15">
    <location>
        <begin position="905"/>
        <end position="930"/>
    </location>
</feature>
<organism evidence="18 19">
    <name type="scientific">Thecamonas trahens ATCC 50062</name>
    <dbReference type="NCBI Taxonomy" id="461836"/>
    <lineage>
        <taxon>Eukaryota</taxon>
        <taxon>Apusozoa</taxon>
        <taxon>Apusomonadida</taxon>
        <taxon>Apusomonadidae</taxon>
        <taxon>Thecamonas</taxon>
    </lineage>
</organism>
<dbReference type="eggNOG" id="KOG0204">
    <property type="taxonomic scope" value="Eukaryota"/>
</dbReference>
<comment type="similarity">
    <text evidence="15">Belongs to the cation transport ATPase (P-type) (TC 3.A.3) family.</text>
</comment>
<dbReference type="AlphaFoldDB" id="A0A0L0DFF4"/>
<dbReference type="PANTHER" id="PTHR24093:SF369">
    <property type="entry name" value="CALCIUM-TRANSPORTING ATPASE"/>
    <property type="match status" value="1"/>
</dbReference>
<comment type="catalytic activity">
    <reaction evidence="14 15">
        <text>Ca(2+)(in) + ATP + H2O = Ca(2+)(out) + ADP + phosphate + H(+)</text>
        <dbReference type="Rhea" id="RHEA:18105"/>
        <dbReference type="ChEBI" id="CHEBI:15377"/>
        <dbReference type="ChEBI" id="CHEBI:15378"/>
        <dbReference type="ChEBI" id="CHEBI:29108"/>
        <dbReference type="ChEBI" id="CHEBI:30616"/>
        <dbReference type="ChEBI" id="CHEBI:43474"/>
        <dbReference type="ChEBI" id="CHEBI:456216"/>
        <dbReference type="EC" id="7.2.2.10"/>
    </reaction>
</comment>
<keyword evidence="3 15" id="KW-0109">Calcium transport</keyword>
<keyword evidence="5" id="KW-0479">Metal-binding</keyword>
<dbReference type="PRINTS" id="PR00120">
    <property type="entry name" value="HATPASE"/>
</dbReference>
<dbReference type="SUPFAM" id="SSF81665">
    <property type="entry name" value="Calcium ATPase, transmembrane domain M"/>
    <property type="match status" value="1"/>
</dbReference>